<dbReference type="InterPro" id="IPR000536">
    <property type="entry name" value="Nucl_hrmn_rcpt_lig-bd"/>
</dbReference>
<feature type="region of interest" description="Disordered" evidence="11">
    <location>
        <begin position="238"/>
        <end position="296"/>
    </location>
</feature>
<dbReference type="Pfam" id="PF00104">
    <property type="entry name" value="Hormone_recep"/>
    <property type="match status" value="1"/>
</dbReference>
<keyword evidence="5 10" id="KW-0805">Transcription regulation</keyword>
<evidence type="ECO:0000259" key="13">
    <source>
        <dbReference type="PROSITE" id="PS51843"/>
    </source>
</evidence>
<dbReference type="Gene3D" id="3.30.50.10">
    <property type="entry name" value="Erythroid Transcription Factor GATA-1, subunit A"/>
    <property type="match status" value="1"/>
</dbReference>
<dbReference type="PANTHER" id="PTHR24082:SF330">
    <property type="entry name" value="THYROID HORMONE RECEPTOR BETA"/>
    <property type="match status" value="1"/>
</dbReference>
<dbReference type="InterPro" id="IPR001628">
    <property type="entry name" value="Znf_hrmn_rcpt"/>
</dbReference>
<dbReference type="GO" id="GO:0003677">
    <property type="term" value="F:DNA binding"/>
    <property type="evidence" value="ECO:0007669"/>
    <property type="project" value="UniProtKB-KW"/>
</dbReference>
<keyword evidence="6 10" id="KW-0238">DNA-binding</keyword>
<evidence type="ECO:0000256" key="1">
    <source>
        <dbReference type="ARBA" id="ARBA00008092"/>
    </source>
</evidence>
<dbReference type="PROSITE" id="PS51030">
    <property type="entry name" value="NUCLEAR_REC_DBD_2"/>
    <property type="match status" value="1"/>
</dbReference>
<evidence type="ECO:0000256" key="4">
    <source>
        <dbReference type="ARBA" id="ARBA00022833"/>
    </source>
</evidence>
<evidence type="ECO:0000256" key="3">
    <source>
        <dbReference type="ARBA" id="ARBA00022771"/>
    </source>
</evidence>
<dbReference type="GO" id="GO:0008270">
    <property type="term" value="F:zinc ion binding"/>
    <property type="evidence" value="ECO:0007669"/>
    <property type="project" value="UniProtKB-KW"/>
</dbReference>
<dbReference type="SUPFAM" id="SSF48508">
    <property type="entry name" value="Nuclear receptor ligand-binding domain"/>
    <property type="match status" value="1"/>
</dbReference>
<accession>A0ABD2Q1I6</accession>
<sequence>MDPSNGPEPCVVCGDNATGFHYRAMTCEGCKGFFRRSVQKKLTYTCKYNGNCSVSDKQNRNSCQKCRFDRCLKGGMARDLVLDEDKRLAKRRLIEANRARKRAEAEGIQLPKVTLADMHLPSTSGNELPTVPGPAVASMLPQGMVGGWCQGPQGQTAGFLTAENPTERANCQIGQLGFPPAQAPAHLGGVALQTMPRALPVGGNNLSGAQPMNVGHMPIPVPQSLVSSPSAITTITNNLSSMPSIDSPQRLQAPTQASSTLTLPNKQSPTGSVVLKRGSPPGKIVRPTDSLSSASSISSAGQPAAIWTNDDRDLVISIRSAYKILCGPSQRDKLNSGPHDQGPHDHDLANVIEPTVTRLVNFAKMVPGFDSISAHDQTRLLRGCCLDLITLRAAYVLSLNARKLMRSSLLVNELSQPSEAQSNGSAAIENDFYPNLGHSEENCAQLIRAVAFKLARLDIDRTMISLMAAIVLMTPDRLDLQDTTTIEDLQNRLLETLNRHVNRIYSNIHLRKQKNLFTQNGMSRPLTSIQYWSRIIMVLTQLRSITMQNQELFMQQEGATLPSYIHELFASSGPEFGPEFDEISMTEEEQEVRNAEAKRPCVQGAEPQGQMLFNVSTSQAQH</sequence>
<organism evidence="14 15">
    <name type="scientific">Cichlidogyrus casuarinus</name>
    <dbReference type="NCBI Taxonomy" id="1844966"/>
    <lineage>
        <taxon>Eukaryota</taxon>
        <taxon>Metazoa</taxon>
        <taxon>Spiralia</taxon>
        <taxon>Lophotrochozoa</taxon>
        <taxon>Platyhelminthes</taxon>
        <taxon>Monogenea</taxon>
        <taxon>Monopisthocotylea</taxon>
        <taxon>Dactylogyridea</taxon>
        <taxon>Ancyrocephalidae</taxon>
        <taxon>Cichlidogyrus</taxon>
    </lineage>
</organism>
<dbReference type="GO" id="GO:0005634">
    <property type="term" value="C:nucleus"/>
    <property type="evidence" value="ECO:0007669"/>
    <property type="project" value="UniProtKB-SubCell"/>
</dbReference>
<dbReference type="InterPro" id="IPR001723">
    <property type="entry name" value="Nuclear_hrmn_rcpt"/>
</dbReference>
<evidence type="ECO:0000256" key="2">
    <source>
        <dbReference type="ARBA" id="ARBA00022723"/>
    </source>
</evidence>
<keyword evidence="15" id="KW-1185">Reference proteome</keyword>
<keyword evidence="7 10" id="KW-0804">Transcription</keyword>
<keyword evidence="9 10" id="KW-0539">Nucleus</keyword>
<dbReference type="PRINTS" id="PR00546">
    <property type="entry name" value="THYROIDHORMR"/>
</dbReference>
<reference evidence="14 15" key="1">
    <citation type="submission" date="2024-11" db="EMBL/GenBank/DDBJ databases">
        <title>Adaptive evolution of stress response genes in parasites aligns with host niche diversity.</title>
        <authorList>
            <person name="Hahn C."/>
            <person name="Resl P."/>
        </authorList>
    </citation>
    <scope>NUCLEOTIDE SEQUENCE [LARGE SCALE GENOMIC DNA]</scope>
    <source>
        <strain evidence="14">EGGRZ-B1_66</strain>
        <tissue evidence="14">Body</tissue>
    </source>
</reference>
<evidence type="ECO:0000313" key="14">
    <source>
        <dbReference type="EMBL" id="KAL3313490.1"/>
    </source>
</evidence>
<evidence type="ECO:0000256" key="5">
    <source>
        <dbReference type="ARBA" id="ARBA00023015"/>
    </source>
</evidence>
<dbReference type="AlphaFoldDB" id="A0ABD2Q1I6"/>
<dbReference type="Pfam" id="PF00105">
    <property type="entry name" value="zf-C4"/>
    <property type="match status" value="1"/>
</dbReference>
<dbReference type="SUPFAM" id="SSF57716">
    <property type="entry name" value="Glucocorticoid receptor-like (DNA-binding domain)"/>
    <property type="match status" value="1"/>
</dbReference>
<protein>
    <submittedName>
        <fullName evidence="14">Uncharacterized protein</fullName>
    </submittedName>
</protein>
<feature type="compositionally biased region" description="Polar residues" evidence="11">
    <location>
        <begin position="238"/>
        <end position="271"/>
    </location>
</feature>
<keyword evidence="4 10" id="KW-0862">Zinc</keyword>
<feature type="domain" description="NR LBD" evidence="13">
    <location>
        <begin position="310"/>
        <end position="575"/>
    </location>
</feature>
<dbReference type="InterPro" id="IPR013088">
    <property type="entry name" value="Znf_NHR/GATA"/>
</dbReference>
<comment type="similarity">
    <text evidence="1">Belongs to the nuclear hormone receptor family. NR1 subfamily.</text>
</comment>
<dbReference type="Proteomes" id="UP001626550">
    <property type="component" value="Unassembled WGS sequence"/>
</dbReference>
<dbReference type="InterPro" id="IPR050234">
    <property type="entry name" value="Nuclear_hormone_rcpt_NR1"/>
</dbReference>
<dbReference type="InterPro" id="IPR001728">
    <property type="entry name" value="ThyrH_rcpt"/>
</dbReference>
<evidence type="ECO:0000259" key="12">
    <source>
        <dbReference type="PROSITE" id="PS51030"/>
    </source>
</evidence>
<feature type="domain" description="Nuclear receptor" evidence="12">
    <location>
        <begin position="7"/>
        <end position="83"/>
    </location>
</feature>
<evidence type="ECO:0000256" key="10">
    <source>
        <dbReference type="RuleBase" id="RU004334"/>
    </source>
</evidence>
<dbReference type="EMBL" id="JBJKFK010001292">
    <property type="protein sequence ID" value="KAL3313490.1"/>
    <property type="molecule type" value="Genomic_DNA"/>
</dbReference>
<keyword evidence="3 10" id="KW-0863">Zinc-finger</keyword>
<dbReference type="FunFam" id="3.30.50.10:FF:000030">
    <property type="entry name" value="Nuclear Hormone Receptor family"/>
    <property type="match status" value="1"/>
</dbReference>
<dbReference type="PROSITE" id="PS00031">
    <property type="entry name" value="NUCLEAR_REC_DBD_1"/>
    <property type="match status" value="1"/>
</dbReference>
<dbReference type="PRINTS" id="PR00398">
    <property type="entry name" value="STRDHORMONER"/>
</dbReference>
<keyword evidence="8 10" id="KW-0675">Receptor</keyword>
<evidence type="ECO:0000256" key="9">
    <source>
        <dbReference type="ARBA" id="ARBA00023242"/>
    </source>
</evidence>
<dbReference type="InterPro" id="IPR035500">
    <property type="entry name" value="NHR-like_dom_sf"/>
</dbReference>
<evidence type="ECO:0000313" key="15">
    <source>
        <dbReference type="Proteomes" id="UP001626550"/>
    </source>
</evidence>
<dbReference type="PRINTS" id="PR00047">
    <property type="entry name" value="STROIDFINGER"/>
</dbReference>
<evidence type="ECO:0000256" key="8">
    <source>
        <dbReference type="ARBA" id="ARBA00023170"/>
    </source>
</evidence>
<comment type="subcellular location">
    <subcellularLocation>
        <location evidence="10">Nucleus</location>
    </subcellularLocation>
</comment>
<dbReference type="SMART" id="SM00399">
    <property type="entry name" value="ZnF_C4"/>
    <property type="match status" value="1"/>
</dbReference>
<dbReference type="Gene3D" id="1.10.565.10">
    <property type="entry name" value="Retinoid X Receptor"/>
    <property type="match status" value="1"/>
</dbReference>
<evidence type="ECO:0000256" key="11">
    <source>
        <dbReference type="SAM" id="MobiDB-lite"/>
    </source>
</evidence>
<proteinExistence type="inferred from homology"/>
<dbReference type="PANTHER" id="PTHR24082">
    <property type="entry name" value="NUCLEAR HORMONE RECEPTOR"/>
    <property type="match status" value="1"/>
</dbReference>
<name>A0ABD2Q1I6_9PLAT</name>
<comment type="caution">
    <text evidence="14">The sequence shown here is derived from an EMBL/GenBank/DDBJ whole genome shotgun (WGS) entry which is preliminary data.</text>
</comment>
<evidence type="ECO:0000256" key="7">
    <source>
        <dbReference type="ARBA" id="ARBA00023163"/>
    </source>
</evidence>
<evidence type="ECO:0000256" key="6">
    <source>
        <dbReference type="ARBA" id="ARBA00023125"/>
    </source>
</evidence>
<gene>
    <name evidence="14" type="ORF">Ciccas_007908</name>
</gene>
<dbReference type="PROSITE" id="PS51843">
    <property type="entry name" value="NR_LBD"/>
    <property type="match status" value="1"/>
</dbReference>
<dbReference type="SMART" id="SM00430">
    <property type="entry name" value="HOLI"/>
    <property type="match status" value="1"/>
</dbReference>
<keyword evidence="2 10" id="KW-0479">Metal-binding</keyword>
<dbReference type="CDD" id="cd06961">
    <property type="entry name" value="NR_DBD_TR"/>
    <property type="match status" value="1"/>
</dbReference>